<dbReference type="EMBL" id="JAJJMO010000001">
    <property type="protein sequence ID" value="MCC9073832.1"/>
    <property type="molecule type" value="Genomic_DNA"/>
</dbReference>
<keyword evidence="1" id="KW-0472">Membrane</keyword>
<organism evidence="2 3">
    <name type="scientific">Flavobacterium pisciphilum</name>
    <dbReference type="NCBI Taxonomy" id="2893755"/>
    <lineage>
        <taxon>Bacteria</taxon>
        <taxon>Pseudomonadati</taxon>
        <taxon>Bacteroidota</taxon>
        <taxon>Flavobacteriia</taxon>
        <taxon>Flavobacteriales</taxon>
        <taxon>Flavobacteriaceae</taxon>
        <taxon>Flavobacterium</taxon>
    </lineage>
</organism>
<reference evidence="2" key="1">
    <citation type="submission" date="2021-11" db="EMBL/GenBank/DDBJ databases">
        <title>Description of novel Flavobacterium species.</title>
        <authorList>
            <person name="Saticioglu I.B."/>
            <person name="Ay H."/>
            <person name="Altun S."/>
            <person name="Duman M."/>
        </authorList>
    </citation>
    <scope>NUCLEOTIDE SEQUENCE</scope>
    <source>
        <strain evidence="2">F-65</strain>
    </source>
</reference>
<evidence type="ECO:0000313" key="3">
    <source>
        <dbReference type="Proteomes" id="UP001430919"/>
    </source>
</evidence>
<name>A0ABS8N0F7_9FLAO</name>
<dbReference type="RefSeq" id="WP_229990740.1">
    <property type="nucleotide sequence ID" value="NZ_JAJJMO010000001.1"/>
</dbReference>
<evidence type="ECO:0000313" key="2">
    <source>
        <dbReference type="EMBL" id="MCC9073832.1"/>
    </source>
</evidence>
<accession>A0ABS8N0F7</accession>
<keyword evidence="1" id="KW-1133">Transmembrane helix</keyword>
<protein>
    <submittedName>
        <fullName evidence="2">Uncharacterized protein</fullName>
    </submittedName>
</protein>
<keyword evidence="1" id="KW-0812">Transmembrane</keyword>
<comment type="caution">
    <text evidence="2">The sequence shown here is derived from an EMBL/GenBank/DDBJ whole genome shotgun (WGS) entry which is preliminary data.</text>
</comment>
<sequence length="58" mass="6698">MGINDLKDLILPAILIAAGLFIKNTKNPNFQTSKKYWKVLFILGILNLLMKLYLIFFL</sequence>
<dbReference type="Proteomes" id="UP001430919">
    <property type="component" value="Unassembled WGS sequence"/>
</dbReference>
<feature type="transmembrane region" description="Helical" evidence="1">
    <location>
        <begin position="36"/>
        <end position="56"/>
    </location>
</feature>
<evidence type="ECO:0000256" key="1">
    <source>
        <dbReference type="SAM" id="Phobius"/>
    </source>
</evidence>
<gene>
    <name evidence="2" type="ORF">LNQ49_19805</name>
</gene>
<keyword evidence="3" id="KW-1185">Reference proteome</keyword>
<proteinExistence type="predicted"/>